<feature type="domain" description="Glycosyltransferase 2-like" evidence="2">
    <location>
        <begin position="690"/>
        <end position="796"/>
    </location>
</feature>
<organism evidence="3 4">
    <name type="scientific">Mesorhizobium marinum</name>
    <dbReference type="NCBI Taxonomy" id="3228790"/>
    <lineage>
        <taxon>Bacteria</taxon>
        <taxon>Pseudomonadati</taxon>
        <taxon>Pseudomonadota</taxon>
        <taxon>Alphaproteobacteria</taxon>
        <taxon>Hyphomicrobiales</taxon>
        <taxon>Phyllobacteriaceae</taxon>
        <taxon>Mesorhizobium</taxon>
    </lineage>
</organism>
<dbReference type="Gene3D" id="3.90.550.10">
    <property type="entry name" value="Spore Coat Polysaccharide Biosynthesis Protein SpsA, Chain A"/>
    <property type="match status" value="2"/>
</dbReference>
<dbReference type="GO" id="GO:0016757">
    <property type="term" value="F:glycosyltransferase activity"/>
    <property type="evidence" value="ECO:0007669"/>
    <property type="project" value="UniProtKB-KW"/>
</dbReference>
<accession>A0ABV3R097</accession>
<dbReference type="SUPFAM" id="SSF53756">
    <property type="entry name" value="UDP-Glycosyltransferase/glycogen phosphorylase"/>
    <property type="match status" value="1"/>
</dbReference>
<evidence type="ECO:0000313" key="3">
    <source>
        <dbReference type="EMBL" id="MEW9806754.1"/>
    </source>
</evidence>
<dbReference type="Proteomes" id="UP001556196">
    <property type="component" value="Unassembled WGS sequence"/>
</dbReference>
<dbReference type="PANTHER" id="PTHR22916">
    <property type="entry name" value="GLYCOSYLTRANSFERASE"/>
    <property type="match status" value="1"/>
</dbReference>
<name>A0ABV3R097_9HYPH</name>
<dbReference type="CDD" id="cd00761">
    <property type="entry name" value="Glyco_tranf_GTA_type"/>
    <property type="match status" value="2"/>
</dbReference>
<dbReference type="RefSeq" id="WP_367723881.1">
    <property type="nucleotide sequence ID" value="NZ_JBFOCH010000076.1"/>
</dbReference>
<evidence type="ECO:0000313" key="4">
    <source>
        <dbReference type="Proteomes" id="UP001556196"/>
    </source>
</evidence>
<dbReference type="PANTHER" id="PTHR22916:SF3">
    <property type="entry name" value="UDP-GLCNAC:BETAGAL BETA-1,3-N-ACETYLGLUCOSAMINYLTRANSFERASE-LIKE PROTEIN 1"/>
    <property type="match status" value="1"/>
</dbReference>
<dbReference type="InterPro" id="IPR029044">
    <property type="entry name" value="Nucleotide-diphossugar_trans"/>
</dbReference>
<reference evidence="3 4" key="1">
    <citation type="submission" date="2024-06" db="EMBL/GenBank/DDBJ databases">
        <authorList>
            <person name="Tuo L."/>
        </authorList>
    </citation>
    <scope>NUCLEOTIDE SEQUENCE [LARGE SCALE GENOMIC DNA]</scope>
    <source>
        <strain evidence="3 4">ZMM04-5</strain>
    </source>
</reference>
<protein>
    <submittedName>
        <fullName evidence="3">Glycosyltransferase</fullName>
        <ecNumber evidence="3">2.4.-.-</ecNumber>
    </submittedName>
</protein>
<keyword evidence="3" id="KW-0808">Transferase</keyword>
<proteinExistence type="predicted"/>
<feature type="domain" description="Glycosyltransferase 2-like" evidence="2">
    <location>
        <begin position="408"/>
        <end position="536"/>
    </location>
</feature>
<feature type="compositionally biased region" description="Polar residues" evidence="1">
    <location>
        <begin position="1220"/>
        <end position="1230"/>
    </location>
</feature>
<feature type="region of interest" description="Disordered" evidence="1">
    <location>
        <begin position="1188"/>
        <end position="1230"/>
    </location>
</feature>
<evidence type="ECO:0000259" key="2">
    <source>
        <dbReference type="Pfam" id="PF00535"/>
    </source>
</evidence>
<sequence>MAFLEGFELIYPTLVFVVETLGVKALHSEDVVQTLLFAGKHGRAAETTGGGQPKMVLIAADGDIAGRDLICERVPDLGSRGVAFVAVAEPETPALGHPEHQRVYAVFEMLKRGEPAEIHFQDAGGYGYYLTLAKRCGIHFQKTTLVAHVTGGVLFSLEAQDALVNEERSLMLDVFECGSTRDADAVVVHDRRAWDWYRSRLPSLPQQVIDIAWGAASPTRPAAAAPLAEPKPARIVFLGALGQESRLRNFCDAMSLLARERPFPFEVAFVGEAGKVGSVDAVSYIRIRAQTWKVPIRIERNLDLFEEVELAADPGNVVVCDVSRRESLRARLFASFGVPFALIGRDMTVSDDETPRAIVARISEILASASSAIARPRPATSWADGRQWTIAPVRSAPLEAPAVAPLVSVVVTHFSRPQKLRFALESLRRQDYANFEVIVVDDGSPEEAVALELDAIEKEIEPLGWRLVRQANRYLGAARNKGAALARGDYLLFMDDDNCARPDELSKLVSVAVRLDAEVVTPFYHGFEDEEDVARDRPTVCYAPVGGDLAFAVFSPALGDANALYSTDLFRRIGGFSEDYGITHEDWELHIRADLAGARRVTLPLPLFWYRIDQGGMYRNQLMQMHRNANLRRHIRPYLDALPHYQAKLVQYAQGLSVLRQQATGAGANAEAQNILRHASGSRPFARVAIVVRTKDRPVMLQRALRDILAQTYKDWIAVVVNDGGEVDALDLVLEQFAEDLSDRLIVLNNAVSLGMQTASNLGIDACDSDFIVIHDDDDTWDASFLSRTVECMDSEGWNPRVAGVVTWSDVIVEQFIDGYDIVEVDRFVFNDRLHAISLVDLGIENRFPPISFLFRRAAFDDVGHFREEFGVLGDWDFHLRILERFDIRVIPEPLAGYHHRPEATSGAYGNSVHAQRDIHVAKRKELVNSFVRREGGGTSGSVGQLLLQGQFYKNLEYDQNERFQKLHNQIWEVEQRMIQQMSERSGKGRFSLARWLPGSGSGNLVENGDFREWPGPRDVFAVKALSTGIVCPGLLVTFDGREKTYALDRMTSDGTIGLPRGKTYLRVVNKGQASTEKRFWLEFPIEDADAIAGRKFTVSGKARLRGVYEWMSVGGRIDLPDRTRITLPEQKVFLSDDFQSWACTLDCPRLDPVDDAGALARVYLKVPYSEEFVLELTDMQAEVGEHPTKFRYRSGSSSPRQIAKQERVREGSTRRDRAQPQTRRSSTSR</sequence>
<keyword evidence="3" id="KW-0328">Glycosyltransferase</keyword>
<dbReference type="Pfam" id="PF00535">
    <property type="entry name" value="Glycos_transf_2"/>
    <property type="match status" value="2"/>
</dbReference>
<dbReference type="EC" id="2.4.-.-" evidence="3"/>
<feature type="compositionally biased region" description="Basic and acidic residues" evidence="1">
    <location>
        <begin position="1204"/>
        <end position="1219"/>
    </location>
</feature>
<keyword evidence="4" id="KW-1185">Reference proteome</keyword>
<dbReference type="EMBL" id="JBFOCI010000003">
    <property type="protein sequence ID" value="MEW9806754.1"/>
    <property type="molecule type" value="Genomic_DNA"/>
</dbReference>
<dbReference type="SUPFAM" id="SSF53448">
    <property type="entry name" value="Nucleotide-diphospho-sugar transferases"/>
    <property type="match status" value="2"/>
</dbReference>
<gene>
    <name evidence="3" type="ORF">ABUE31_12250</name>
</gene>
<dbReference type="InterPro" id="IPR001173">
    <property type="entry name" value="Glyco_trans_2-like"/>
</dbReference>
<evidence type="ECO:0000256" key="1">
    <source>
        <dbReference type="SAM" id="MobiDB-lite"/>
    </source>
</evidence>
<comment type="caution">
    <text evidence="3">The sequence shown here is derived from an EMBL/GenBank/DDBJ whole genome shotgun (WGS) entry which is preliminary data.</text>
</comment>